<evidence type="ECO:0000256" key="1">
    <source>
        <dbReference type="SAM" id="SignalP"/>
    </source>
</evidence>
<reference evidence="3" key="1">
    <citation type="journal article" date="2021" name="Arch. Microbiol.">
        <title>Methyloradius palustris gen. nov., sp. nov., a methanol-oxidizing bacterium isolated from snow.</title>
        <authorList>
            <person name="Miyadera T."/>
            <person name="Kojima H."/>
            <person name="Fukui M."/>
        </authorList>
    </citation>
    <scope>NUCLEOTIDE SEQUENCE</scope>
    <source>
        <strain evidence="3">Zm11</strain>
    </source>
</reference>
<name>A0A8D5GEN5_9PROT</name>
<keyword evidence="4" id="KW-1185">Reference proteome</keyword>
<dbReference type="EMBL" id="AP024110">
    <property type="protein sequence ID" value="BCM26043.1"/>
    <property type="molecule type" value="Genomic_DNA"/>
</dbReference>
<dbReference type="SMART" id="SM00867">
    <property type="entry name" value="YceI"/>
    <property type="match status" value="1"/>
</dbReference>
<protein>
    <submittedName>
        <fullName evidence="3">Polyisoprenoid-binding protein</fullName>
    </submittedName>
</protein>
<organism evidence="3 4">
    <name type="scientific">Methyloradius palustris</name>
    <dbReference type="NCBI Taxonomy" id="2778876"/>
    <lineage>
        <taxon>Bacteria</taxon>
        <taxon>Pseudomonadati</taxon>
        <taxon>Pseudomonadota</taxon>
        <taxon>Betaproteobacteria</taxon>
        <taxon>Nitrosomonadales</taxon>
        <taxon>Methylophilaceae</taxon>
        <taxon>Methyloradius</taxon>
    </lineage>
</organism>
<feature type="chain" id="PRO_5034915311" evidence="1">
    <location>
        <begin position="24"/>
        <end position="192"/>
    </location>
</feature>
<gene>
    <name evidence="3" type="ORF">ZMTM_23020</name>
</gene>
<dbReference type="PANTHER" id="PTHR34406:SF1">
    <property type="entry name" value="PROTEIN YCEI"/>
    <property type="match status" value="1"/>
</dbReference>
<dbReference type="SUPFAM" id="SSF101874">
    <property type="entry name" value="YceI-like"/>
    <property type="match status" value="1"/>
</dbReference>
<dbReference type="RefSeq" id="WP_221764070.1">
    <property type="nucleotide sequence ID" value="NZ_AP024110.1"/>
</dbReference>
<dbReference type="Proteomes" id="UP000826722">
    <property type="component" value="Chromosome"/>
</dbReference>
<feature type="signal peptide" evidence="1">
    <location>
        <begin position="1"/>
        <end position="23"/>
    </location>
</feature>
<dbReference type="InterPro" id="IPR007372">
    <property type="entry name" value="Lipid/polyisoprenoid-bd_YceI"/>
</dbReference>
<keyword evidence="1" id="KW-0732">Signal</keyword>
<dbReference type="InterPro" id="IPR036761">
    <property type="entry name" value="TTHA0802/YceI-like_sf"/>
</dbReference>
<dbReference type="Pfam" id="PF04264">
    <property type="entry name" value="YceI"/>
    <property type="match status" value="1"/>
</dbReference>
<dbReference type="AlphaFoldDB" id="A0A8D5GEN5"/>
<dbReference type="PANTHER" id="PTHR34406">
    <property type="entry name" value="PROTEIN YCEI"/>
    <property type="match status" value="1"/>
</dbReference>
<feature type="domain" description="Lipid/polyisoprenoid-binding YceI-like" evidence="2">
    <location>
        <begin position="26"/>
        <end position="186"/>
    </location>
</feature>
<accession>A0A8D5GEN5</accession>
<evidence type="ECO:0000313" key="4">
    <source>
        <dbReference type="Proteomes" id="UP000826722"/>
    </source>
</evidence>
<evidence type="ECO:0000313" key="3">
    <source>
        <dbReference type="EMBL" id="BCM26043.1"/>
    </source>
</evidence>
<dbReference type="KEGG" id="mpau:ZMTM_23020"/>
<dbReference type="Gene3D" id="2.40.128.110">
    <property type="entry name" value="Lipid/polyisoprenoid-binding, YceI-like"/>
    <property type="match status" value="1"/>
</dbReference>
<proteinExistence type="predicted"/>
<sequence>MKTSYLKYLALIGLFVSTTYAQAAEFNQVLADKSTISFGYKQMSVPLDGKFKKFSAQIDFDSTKPEQAQAKFDIDVASIDTGSSEGDDEVVGKVWFNAKAFPKASFISTSVKSLGANRFEVQGKLTIKGKTLLVSAPFTFKPDGANAIFDGAFNIKRNDYAIGEGEWADESTIANQIQIKFHITVAPAVAKK</sequence>
<evidence type="ECO:0000259" key="2">
    <source>
        <dbReference type="SMART" id="SM00867"/>
    </source>
</evidence>